<keyword evidence="3" id="KW-0862">Zinc</keyword>
<reference evidence="8 9" key="1">
    <citation type="submission" date="2021-04" db="EMBL/GenBank/DDBJ databases">
        <authorList>
            <person name="Bliznina A."/>
        </authorList>
    </citation>
    <scope>NUCLEOTIDE SEQUENCE [LARGE SCALE GENOMIC DNA]</scope>
</reference>
<keyword evidence="1" id="KW-0479">Metal-binding</keyword>
<protein>
    <submittedName>
        <fullName evidence="8">Oidioi.mRNA.OKI2018_I69.chr2.g7276.t1.cds</fullName>
    </submittedName>
</protein>
<feature type="coiled-coil region" evidence="5">
    <location>
        <begin position="145"/>
        <end position="200"/>
    </location>
</feature>
<keyword evidence="9" id="KW-1185">Reference proteome</keyword>
<evidence type="ECO:0000256" key="5">
    <source>
        <dbReference type="SAM" id="Coils"/>
    </source>
</evidence>
<evidence type="ECO:0000256" key="4">
    <source>
        <dbReference type="PROSITE-ProRule" id="PRU00175"/>
    </source>
</evidence>
<evidence type="ECO:0000256" key="1">
    <source>
        <dbReference type="ARBA" id="ARBA00022723"/>
    </source>
</evidence>
<dbReference type="InterPro" id="IPR013083">
    <property type="entry name" value="Znf_RING/FYVE/PHD"/>
</dbReference>
<feature type="region of interest" description="Disordered" evidence="6">
    <location>
        <begin position="1"/>
        <end position="24"/>
    </location>
</feature>
<organism evidence="8 9">
    <name type="scientific">Oikopleura dioica</name>
    <name type="common">Tunicate</name>
    <dbReference type="NCBI Taxonomy" id="34765"/>
    <lineage>
        <taxon>Eukaryota</taxon>
        <taxon>Metazoa</taxon>
        <taxon>Chordata</taxon>
        <taxon>Tunicata</taxon>
        <taxon>Appendicularia</taxon>
        <taxon>Copelata</taxon>
        <taxon>Oikopleuridae</taxon>
        <taxon>Oikopleura</taxon>
    </lineage>
</organism>
<dbReference type="Proteomes" id="UP001158576">
    <property type="component" value="Chromosome 2"/>
</dbReference>
<evidence type="ECO:0000256" key="6">
    <source>
        <dbReference type="SAM" id="MobiDB-lite"/>
    </source>
</evidence>
<gene>
    <name evidence="8" type="ORF">OKIOD_LOCUS16041</name>
</gene>
<name>A0ABN7T5M3_OIKDI</name>
<dbReference type="EMBL" id="OU015567">
    <property type="protein sequence ID" value="CAG5113136.1"/>
    <property type="molecule type" value="Genomic_DNA"/>
</dbReference>
<evidence type="ECO:0000313" key="8">
    <source>
        <dbReference type="EMBL" id="CAG5113136.1"/>
    </source>
</evidence>
<dbReference type="SUPFAM" id="SSF57850">
    <property type="entry name" value="RING/U-box"/>
    <property type="match status" value="1"/>
</dbReference>
<evidence type="ECO:0000313" key="9">
    <source>
        <dbReference type="Proteomes" id="UP001158576"/>
    </source>
</evidence>
<accession>A0ABN7T5M3</accession>
<dbReference type="Pfam" id="PF14634">
    <property type="entry name" value="zf-RING_5"/>
    <property type="match status" value="1"/>
</dbReference>
<dbReference type="SMART" id="SM00184">
    <property type="entry name" value="RING"/>
    <property type="match status" value="1"/>
</dbReference>
<dbReference type="PROSITE" id="PS50089">
    <property type="entry name" value="ZF_RING_2"/>
    <property type="match status" value="1"/>
</dbReference>
<keyword evidence="2 4" id="KW-0863">Zinc-finger</keyword>
<dbReference type="Gene3D" id="3.30.40.10">
    <property type="entry name" value="Zinc/RING finger domain, C3HC4 (zinc finger)"/>
    <property type="match status" value="1"/>
</dbReference>
<dbReference type="InterPro" id="IPR001841">
    <property type="entry name" value="Znf_RING"/>
</dbReference>
<proteinExistence type="predicted"/>
<sequence length="312" mass="36535">MKLRSRSTHDDVPNTTPKRARTEKKLNEFEEIFPGAITSYGQFGMCQGSDCDGVPSETVKIGNERFCEKCAKTKHSISKTTLFYKFEKSDAEFKCPSFTETGSCKSRKISFREFFLGSCCEKASKWLTTNEKAQRKKLAVIREFHVQAKGEKTKAKNKLDDKKKKIEEIENSQVYRKKTIREISKTIQETDKEIAETKKVQEKTEEILKQKDEKLQFVAKRYKQVSYEYYGVSCQEYKADENENAGKKCRVCMEEYGDDWFKNKMVLRGCGHVACRRCLEQIIYNDDDEDERGRCPHCRQWFYEGTMIKIHE</sequence>
<keyword evidence="5" id="KW-0175">Coiled coil</keyword>
<evidence type="ECO:0000259" key="7">
    <source>
        <dbReference type="PROSITE" id="PS50089"/>
    </source>
</evidence>
<evidence type="ECO:0000256" key="2">
    <source>
        <dbReference type="ARBA" id="ARBA00022771"/>
    </source>
</evidence>
<feature type="domain" description="RING-type" evidence="7">
    <location>
        <begin position="249"/>
        <end position="299"/>
    </location>
</feature>
<evidence type="ECO:0000256" key="3">
    <source>
        <dbReference type="ARBA" id="ARBA00022833"/>
    </source>
</evidence>